<gene>
    <name evidence="2" type="ORF">FrCorBMG51_09485</name>
</gene>
<reference evidence="2 3" key="1">
    <citation type="submission" date="2014-12" db="EMBL/GenBank/DDBJ databases">
        <title>Frankia sp. BMG5.1 draft genome.</title>
        <authorList>
            <person name="Gtari M."/>
            <person name="Ghodhbane-Gtari F."/>
            <person name="Nouioui I."/>
            <person name="Ktari A."/>
            <person name="Hezbri K."/>
            <person name="Mimouni W."/>
            <person name="Sbissi I."/>
            <person name="Ayari A."/>
            <person name="Yamanaka T."/>
            <person name="Normand P."/>
            <person name="Tisa L.S."/>
            <person name="Boudabous A."/>
        </authorList>
    </citation>
    <scope>NUCLEOTIDE SEQUENCE [LARGE SCALE GENOMIC DNA]</scope>
    <source>
        <strain evidence="2 3">BMG5.1</strain>
    </source>
</reference>
<accession>A0ABR5F4V5</accession>
<feature type="compositionally biased region" description="Pro residues" evidence="1">
    <location>
        <begin position="45"/>
        <end position="57"/>
    </location>
</feature>
<dbReference type="EMBL" id="JWIO01000012">
    <property type="protein sequence ID" value="KLL11746.1"/>
    <property type="molecule type" value="Genomic_DNA"/>
</dbReference>
<name>A0ABR5F4V5_9ACTN</name>
<evidence type="ECO:0000313" key="2">
    <source>
        <dbReference type="EMBL" id="KLL11746.1"/>
    </source>
</evidence>
<organism evidence="2 3">
    <name type="scientific">Protofrankia coriariae</name>
    <dbReference type="NCBI Taxonomy" id="1562887"/>
    <lineage>
        <taxon>Bacteria</taxon>
        <taxon>Bacillati</taxon>
        <taxon>Actinomycetota</taxon>
        <taxon>Actinomycetes</taxon>
        <taxon>Frankiales</taxon>
        <taxon>Frankiaceae</taxon>
        <taxon>Protofrankia</taxon>
    </lineage>
</organism>
<protein>
    <recommendedName>
        <fullName evidence="4">Secreted protein</fullName>
    </recommendedName>
</protein>
<evidence type="ECO:0000256" key="1">
    <source>
        <dbReference type="SAM" id="MobiDB-lite"/>
    </source>
</evidence>
<evidence type="ECO:0000313" key="3">
    <source>
        <dbReference type="Proteomes" id="UP000035425"/>
    </source>
</evidence>
<feature type="region of interest" description="Disordered" evidence="1">
    <location>
        <begin position="44"/>
        <end position="82"/>
    </location>
</feature>
<comment type="caution">
    <text evidence="2">The sequence shown here is derived from an EMBL/GenBank/DDBJ whole genome shotgun (WGS) entry which is preliminary data.</text>
</comment>
<sequence>MRSPPATGASTCLRFQLTFFTVVRSSGSRPAPWPGRSASVRIITPPVPPVPPVPAALPVPDADEPAADGHRQPTMSRSWVGR</sequence>
<evidence type="ECO:0008006" key="4">
    <source>
        <dbReference type="Google" id="ProtNLM"/>
    </source>
</evidence>
<dbReference type="Proteomes" id="UP000035425">
    <property type="component" value="Unassembled WGS sequence"/>
</dbReference>
<keyword evidence="3" id="KW-1185">Reference proteome</keyword>
<proteinExistence type="predicted"/>
<feature type="compositionally biased region" description="Polar residues" evidence="1">
    <location>
        <begin position="73"/>
        <end position="82"/>
    </location>
</feature>